<reference evidence="8 9" key="1">
    <citation type="journal article" date="2023" name="Genome Announc.">
        <title>Pan-Genome Analyses of the Genus Cohnella and Proposal of the Novel Species Cohnella silvisoli sp. nov., Isolated from Forest Soil.</title>
        <authorList>
            <person name="Wang C."/>
            <person name="Mao L."/>
            <person name="Bao G."/>
            <person name="Zhu H."/>
        </authorList>
    </citation>
    <scope>NUCLEOTIDE SEQUENCE [LARGE SCALE GENOMIC DNA]</scope>
    <source>
        <strain evidence="8 9">NL03-T5-1</strain>
    </source>
</reference>
<dbReference type="Proteomes" id="UP001493487">
    <property type="component" value="Unassembled WGS sequence"/>
</dbReference>
<feature type="transmembrane region" description="Helical" evidence="6">
    <location>
        <begin position="270"/>
        <end position="291"/>
    </location>
</feature>
<evidence type="ECO:0000256" key="5">
    <source>
        <dbReference type="ARBA" id="ARBA00023136"/>
    </source>
</evidence>
<comment type="similarity">
    <text evidence="6">Belongs to the binding-protein-dependent transport system permease family.</text>
</comment>
<gene>
    <name evidence="8" type="ORF">QJS35_09550</name>
</gene>
<dbReference type="PANTHER" id="PTHR43496">
    <property type="entry name" value="PROTEIN LPLB"/>
    <property type="match status" value="1"/>
</dbReference>
<proteinExistence type="inferred from homology"/>
<feature type="transmembrane region" description="Helical" evidence="6">
    <location>
        <begin position="213"/>
        <end position="234"/>
    </location>
</feature>
<name>A0ABV1KRC5_9BACL</name>
<dbReference type="PANTHER" id="PTHR43496:SF1">
    <property type="entry name" value="POLYGALACTURONAN_RHAMNOGALACTURONAN TRANSPORT SYSTEM PERMEASE PROTEIN YTEP"/>
    <property type="match status" value="1"/>
</dbReference>
<keyword evidence="5 6" id="KW-0472">Membrane</keyword>
<keyword evidence="2 6" id="KW-0813">Transport</keyword>
<dbReference type="InterPro" id="IPR035906">
    <property type="entry name" value="MetI-like_sf"/>
</dbReference>
<protein>
    <submittedName>
        <fullName evidence="8">ABC transporter permease subunit</fullName>
    </submittedName>
</protein>
<dbReference type="Pfam" id="PF00528">
    <property type="entry name" value="BPD_transp_1"/>
    <property type="match status" value="1"/>
</dbReference>
<dbReference type="EMBL" id="JASKHM010000004">
    <property type="protein sequence ID" value="MEQ4482639.1"/>
    <property type="molecule type" value="Genomic_DNA"/>
</dbReference>
<evidence type="ECO:0000256" key="4">
    <source>
        <dbReference type="ARBA" id="ARBA00022989"/>
    </source>
</evidence>
<keyword evidence="9" id="KW-1185">Reference proteome</keyword>
<feature type="transmembrane region" description="Helical" evidence="6">
    <location>
        <begin position="16"/>
        <end position="43"/>
    </location>
</feature>
<feature type="transmembrane region" description="Helical" evidence="6">
    <location>
        <begin position="80"/>
        <end position="100"/>
    </location>
</feature>
<dbReference type="SUPFAM" id="SSF161098">
    <property type="entry name" value="MetI-like"/>
    <property type="match status" value="1"/>
</dbReference>
<evidence type="ECO:0000313" key="9">
    <source>
        <dbReference type="Proteomes" id="UP001493487"/>
    </source>
</evidence>
<accession>A0ABV1KRC5</accession>
<feature type="transmembrane region" description="Helical" evidence="6">
    <location>
        <begin position="112"/>
        <end position="136"/>
    </location>
</feature>
<dbReference type="PROSITE" id="PS50928">
    <property type="entry name" value="ABC_TM1"/>
    <property type="match status" value="1"/>
</dbReference>
<dbReference type="InterPro" id="IPR000515">
    <property type="entry name" value="MetI-like"/>
</dbReference>
<evidence type="ECO:0000256" key="2">
    <source>
        <dbReference type="ARBA" id="ARBA00022448"/>
    </source>
</evidence>
<feature type="transmembrane region" description="Helical" evidence="6">
    <location>
        <begin position="181"/>
        <end position="201"/>
    </location>
</feature>
<sequence length="304" mass="34652">MARRLTLIQNISKYKYLYLIGVPGMVFFLIFKYLPMLGIVIAFEDYSPVKGVWSSNWVGIKHFDYLFGDPKFWRILRNTLSISGLSLLILFPAPILLALMMNEVRNQIYKRFIQTLVFFPHFLSWVIVISLSYFFLSSEEGIINKLIASLNGTRISFLLQDVFIYPILMLQGLWKEVGWNIIIYLAAIAGINPTLYEAATIDGAGRLAQIRHITIPSIIPTIVILFILSLSNILEVNFEQVLLMQNAVTLHMTEVIDTYVYKIGVREGKFSYSTAVGVFKSFVGLIAVLAANRLIRRTGHEGIW</sequence>
<organism evidence="8 9">
    <name type="scientific">Cohnella silvisoli</name>
    <dbReference type="NCBI Taxonomy" id="2873699"/>
    <lineage>
        <taxon>Bacteria</taxon>
        <taxon>Bacillati</taxon>
        <taxon>Bacillota</taxon>
        <taxon>Bacilli</taxon>
        <taxon>Bacillales</taxon>
        <taxon>Paenibacillaceae</taxon>
        <taxon>Cohnella</taxon>
    </lineage>
</organism>
<keyword evidence="3 6" id="KW-0812">Transmembrane</keyword>
<evidence type="ECO:0000256" key="3">
    <source>
        <dbReference type="ARBA" id="ARBA00022692"/>
    </source>
</evidence>
<evidence type="ECO:0000313" key="8">
    <source>
        <dbReference type="EMBL" id="MEQ4482639.1"/>
    </source>
</evidence>
<feature type="domain" description="ABC transmembrane type-1" evidence="7">
    <location>
        <begin position="76"/>
        <end position="291"/>
    </location>
</feature>
<evidence type="ECO:0000256" key="6">
    <source>
        <dbReference type="RuleBase" id="RU363032"/>
    </source>
</evidence>
<keyword evidence="4 6" id="KW-1133">Transmembrane helix</keyword>
<comment type="subcellular location">
    <subcellularLocation>
        <location evidence="6">Cell membrane</location>
        <topology evidence="6">Multi-pass membrane protein</topology>
    </subcellularLocation>
    <subcellularLocation>
        <location evidence="1">Membrane</location>
        <topology evidence="1">Multi-pass membrane protein</topology>
    </subcellularLocation>
</comment>
<evidence type="ECO:0000256" key="1">
    <source>
        <dbReference type="ARBA" id="ARBA00004141"/>
    </source>
</evidence>
<comment type="caution">
    <text evidence="8">The sequence shown here is derived from an EMBL/GenBank/DDBJ whole genome shotgun (WGS) entry which is preliminary data.</text>
</comment>
<dbReference type="Gene3D" id="1.10.3720.10">
    <property type="entry name" value="MetI-like"/>
    <property type="match status" value="1"/>
</dbReference>
<evidence type="ECO:0000259" key="7">
    <source>
        <dbReference type="PROSITE" id="PS50928"/>
    </source>
</evidence>